<evidence type="ECO:0000256" key="5">
    <source>
        <dbReference type="ARBA" id="ARBA00023284"/>
    </source>
</evidence>
<evidence type="ECO:0000256" key="4">
    <source>
        <dbReference type="ARBA" id="ARBA00023157"/>
    </source>
</evidence>
<dbReference type="AlphaFoldDB" id="A0A1J0KRN5"/>
<dbReference type="Proteomes" id="UP000182521">
    <property type="component" value="Chromosome"/>
</dbReference>
<keyword evidence="4" id="KW-1015">Disulfide bond</keyword>
<dbReference type="InterPro" id="IPR014025">
    <property type="entry name" value="Glutaredoxin_subgr"/>
</dbReference>
<dbReference type="EMBL" id="CP009654">
    <property type="protein sequence ID" value="APC96375.1"/>
    <property type="molecule type" value="Genomic_DNA"/>
</dbReference>
<dbReference type="InterPro" id="IPR036249">
    <property type="entry name" value="Thioredoxin-like_sf"/>
</dbReference>
<dbReference type="PANTHER" id="PTHR46679">
    <property type="match status" value="1"/>
</dbReference>
<evidence type="ECO:0000256" key="2">
    <source>
        <dbReference type="ARBA" id="ARBA00022448"/>
    </source>
</evidence>
<dbReference type="RefSeq" id="WP_071664412.1">
    <property type="nucleotide sequence ID" value="NZ_CP009654.1"/>
</dbReference>
<sequence>MKVKIYTTTSCPFCIGAKQWLNDNNISFDEVKLDDYQERINFYDEMNKSGKLKKQIRTVPQIFINDEHIGGFDDLRANADSILKKK</sequence>
<comment type="similarity">
    <text evidence="1">Belongs to the glutaredoxin family.</text>
</comment>
<dbReference type="PANTHER" id="PTHR46679:SF1">
    <property type="entry name" value="GLUTAREDOXIN-2, MITOCHONDRIAL"/>
    <property type="match status" value="1"/>
</dbReference>
<dbReference type="PROSITE" id="PS51354">
    <property type="entry name" value="GLUTAREDOXIN_2"/>
    <property type="match status" value="1"/>
</dbReference>
<evidence type="ECO:0000313" key="7">
    <source>
        <dbReference type="EMBL" id="APC96375.1"/>
    </source>
</evidence>
<evidence type="ECO:0000313" key="8">
    <source>
        <dbReference type="Proteomes" id="UP000182521"/>
    </source>
</evidence>
<protein>
    <submittedName>
        <fullName evidence="7">Glutaredoxin 1</fullName>
    </submittedName>
</protein>
<dbReference type="InterPro" id="IPR002109">
    <property type="entry name" value="Glutaredoxin"/>
</dbReference>
<dbReference type="GO" id="GO:0015035">
    <property type="term" value="F:protein-disulfide reductase activity"/>
    <property type="evidence" value="ECO:0007669"/>
    <property type="project" value="TreeGrafter"/>
</dbReference>
<proteinExistence type="inferred from homology"/>
<dbReference type="GO" id="GO:0045454">
    <property type="term" value="P:cell redox homeostasis"/>
    <property type="evidence" value="ECO:0007669"/>
    <property type="project" value="InterPro"/>
</dbReference>
<dbReference type="InterPro" id="IPR011767">
    <property type="entry name" value="GLR_AS"/>
</dbReference>
<dbReference type="PRINTS" id="PR00160">
    <property type="entry name" value="GLUTAREDOXIN"/>
</dbReference>
<dbReference type="SUPFAM" id="SSF52833">
    <property type="entry name" value="Thioredoxin-like"/>
    <property type="match status" value="1"/>
</dbReference>
<keyword evidence="3" id="KW-0249">Electron transport</keyword>
<dbReference type="Pfam" id="PF00462">
    <property type="entry name" value="Glutaredoxin"/>
    <property type="match status" value="1"/>
</dbReference>
<evidence type="ECO:0000256" key="3">
    <source>
        <dbReference type="ARBA" id="ARBA00022982"/>
    </source>
</evidence>
<dbReference type="Gene3D" id="3.40.30.10">
    <property type="entry name" value="Glutaredoxin"/>
    <property type="match status" value="1"/>
</dbReference>
<dbReference type="CDD" id="cd03418">
    <property type="entry name" value="GRX_GRXb_1_3_like"/>
    <property type="match status" value="1"/>
</dbReference>
<dbReference type="STRING" id="1542390.KX01_1529"/>
<reference evidence="8" key="1">
    <citation type="submission" date="2014-10" db="EMBL/GenBank/DDBJ databases">
        <authorList>
            <person name="Kuske C.R."/>
            <person name="Challacombe J.F."/>
            <person name="Daligault H.E."/>
            <person name="Davenport K.W."/>
            <person name="Johnson S.L."/>
            <person name="Siddaramappa S."/>
            <person name="Petersen J.M."/>
        </authorList>
    </citation>
    <scope>NUCLEOTIDE SEQUENCE [LARGE SCALE GENOMIC DNA]</scope>
    <source>
        <strain evidence="8">CA97-1460</strain>
    </source>
</reference>
<accession>A0A1J0KRN5</accession>
<name>A0A1J0KRN5_9GAMM</name>
<keyword evidence="8" id="KW-1185">Reference proteome</keyword>
<gene>
    <name evidence="7" type="primary">grxA</name>
    <name evidence="7" type="ORF">KX01_1529</name>
</gene>
<dbReference type="OrthoDB" id="9814618at2"/>
<dbReference type="PROSITE" id="PS00195">
    <property type="entry name" value="GLUTAREDOXIN_1"/>
    <property type="match status" value="1"/>
</dbReference>
<organism evidence="7 8">
    <name type="scientific">Francisella frigiditurris</name>
    <dbReference type="NCBI Taxonomy" id="1542390"/>
    <lineage>
        <taxon>Bacteria</taxon>
        <taxon>Pseudomonadati</taxon>
        <taxon>Pseudomonadota</taxon>
        <taxon>Gammaproteobacteria</taxon>
        <taxon>Thiotrichales</taxon>
        <taxon>Francisellaceae</taxon>
        <taxon>Francisella</taxon>
    </lineage>
</organism>
<keyword evidence="5" id="KW-0676">Redox-active center</keyword>
<dbReference type="InterPro" id="IPR011900">
    <property type="entry name" value="GRX_bact"/>
</dbReference>
<evidence type="ECO:0000259" key="6">
    <source>
        <dbReference type="Pfam" id="PF00462"/>
    </source>
</evidence>
<evidence type="ECO:0000256" key="1">
    <source>
        <dbReference type="ARBA" id="ARBA00007787"/>
    </source>
</evidence>
<dbReference type="KEGG" id="frc:KX01_1529"/>
<keyword evidence="2" id="KW-0813">Transport</keyword>
<feature type="domain" description="Glutaredoxin" evidence="6">
    <location>
        <begin position="3"/>
        <end position="69"/>
    </location>
</feature>